<evidence type="ECO:0000313" key="9">
    <source>
        <dbReference type="EMBL" id="MEK8050093.1"/>
    </source>
</evidence>
<comment type="similarity">
    <text evidence="6">Belongs to the ribose 1,5-bisphosphokinase family.</text>
</comment>
<dbReference type="InterPro" id="IPR027417">
    <property type="entry name" value="P-loop_NTPase"/>
</dbReference>
<feature type="region of interest" description="Disordered" evidence="7">
    <location>
        <begin position="1"/>
        <end position="32"/>
    </location>
</feature>
<dbReference type="EMBL" id="JBBUTH010000003">
    <property type="protein sequence ID" value="MEK8050093.1"/>
    <property type="molecule type" value="Genomic_DNA"/>
</dbReference>
<evidence type="ECO:0000313" key="10">
    <source>
        <dbReference type="Proteomes" id="UP001365405"/>
    </source>
</evidence>
<dbReference type="EC" id="2.7.4.23" evidence="6"/>
<protein>
    <recommendedName>
        <fullName evidence="6">Ribose 1,5-bisphosphate phosphokinase PhnN</fullName>
        <ecNumber evidence="6">2.7.4.23</ecNumber>
    </recommendedName>
    <alternativeName>
        <fullName evidence="6">Ribose 1,5-bisphosphokinase</fullName>
    </alternativeName>
</protein>
<evidence type="ECO:0000256" key="5">
    <source>
        <dbReference type="ARBA" id="ARBA00022840"/>
    </source>
</evidence>
<dbReference type="RefSeq" id="WP_341409760.1">
    <property type="nucleotide sequence ID" value="NZ_JBBUTH010000003.1"/>
</dbReference>
<comment type="caution">
    <text evidence="9">The sequence shown here is derived from an EMBL/GenBank/DDBJ whole genome shotgun (WGS) entry which is preliminary data.</text>
</comment>
<evidence type="ECO:0000256" key="7">
    <source>
        <dbReference type="SAM" id="MobiDB-lite"/>
    </source>
</evidence>
<evidence type="ECO:0000256" key="1">
    <source>
        <dbReference type="ARBA" id="ARBA00000373"/>
    </source>
</evidence>
<keyword evidence="3 6" id="KW-0808">Transferase</keyword>
<comment type="pathway">
    <text evidence="2 6">Metabolic intermediate biosynthesis; 5-phospho-alpha-D-ribose 1-diphosphate biosynthesis; 5-phospho-alpha-D-ribose 1-diphosphate from D-ribose 5-phosphate (route II): step 3/3.</text>
</comment>
<keyword evidence="10" id="KW-1185">Reference proteome</keyword>
<evidence type="ECO:0000256" key="4">
    <source>
        <dbReference type="ARBA" id="ARBA00022741"/>
    </source>
</evidence>
<feature type="binding site" evidence="6">
    <location>
        <begin position="45"/>
        <end position="52"/>
    </location>
    <ligand>
        <name>ATP</name>
        <dbReference type="ChEBI" id="CHEBI:30616"/>
    </ligand>
</feature>
<name>A0ABU9CDY6_9BURK</name>
<evidence type="ECO:0000256" key="2">
    <source>
        <dbReference type="ARBA" id="ARBA00005069"/>
    </source>
</evidence>
<sequence>MNPPVSDVTDLPADGGSHTGLGPDPALDDPGAALPGSARLVVVVGPSGAGKDSLLRLWRASLPAAQRPHLARRSITRPAEQGAQVHEAHEALTPEQFVAQVRADAFALRWQAHGLHYGIRHAELAPLARGQWVLLNGSRAHLPQLRLAAPRARVLLVDAPEALRAARLQARGREPAPAHAARLQRQLPVPAASGPAPDLHIVNDRSLAEAAAQLSAWWQSLHTMASAA</sequence>
<dbReference type="Proteomes" id="UP001365405">
    <property type="component" value="Unassembled WGS sequence"/>
</dbReference>
<dbReference type="InterPro" id="IPR008145">
    <property type="entry name" value="GK/Ca_channel_bsu"/>
</dbReference>
<evidence type="ECO:0000256" key="3">
    <source>
        <dbReference type="ARBA" id="ARBA00022679"/>
    </source>
</evidence>
<dbReference type="HAMAP" id="MF_00836">
    <property type="entry name" value="PhnN"/>
    <property type="match status" value="1"/>
</dbReference>
<evidence type="ECO:0000259" key="8">
    <source>
        <dbReference type="PROSITE" id="PS50052"/>
    </source>
</evidence>
<accession>A0ABU9CDY6</accession>
<feature type="domain" description="Guanylate kinase-like" evidence="8">
    <location>
        <begin position="38"/>
        <end position="219"/>
    </location>
</feature>
<keyword evidence="5 6" id="KW-0067">ATP-binding</keyword>
<proteinExistence type="inferred from homology"/>
<organism evidence="9 10">
    <name type="scientific">Pseudaquabacterium inlustre</name>
    <dbReference type="NCBI Taxonomy" id="2984192"/>
    <lineage>
        <taxon>Bacteria</taxon>
        <taxon>Pseudomonadati</taxon>
        <taxon>Pseudomonadota</taxon>
        <taxon>Betaproteobacteria</taxon>
        <taxon>Burkholderiales</taxon>
        <taxon>Sphaerotilaceae</taxon>
        <taxon>Pseudaquabacterium</taxon>
    </lineage>
</organism>
<dbReference type="SUPFAM" id="SSF52540">
    <property type="entry name" value="P-loop containing nucleoside triphosphate hydrolases"/>
    <property type="match status" value="1"/>
</dbReference>
<dbReference type="InterPro" id="IPR008144">
    <property type="entry name" value="Guanylate_kin-like_dom"/>
</dbReference>
<dbReference type="PROSITE" id="PS50052">
    <property type="entry name" value="GUANYLATE_KINASE_2"/>
    <property type="match status" value="1"/>
</dbReference>
<reference evidence="9 10" key="1">
    <citation type="submission" date="2024-04" db="EMBL/GenBank/DDBJ databases">
        <title>Novel species of the genus Ideonella isolated from streams.</title>
        <authorList>
            <person name="Lu H."/>
        </authorList>
    </citation>
    <scope>NUCLEOTIDE SEQUENCE [LARGE SCALE GENOMIC DNA]</scope>
    <source>
        <strain evidence="9 10">DXS22W</strain>
    </source>
</reference>
<dbReference type="Gene3D" id="3.40.50.300">
    <property type="entry name" value="P-loop containing nucleotide triphosphate hydrolases"/>
    <property type="match status" value="1"/>
</dbReference>
<dbReference type="InterPro" id="IPR012699">
    <property type="entry name" value="PhnN"/>
</dbReference>
<keyword evidence="4 6" id="KW-0547">Nucleotide-binding</keyword>
<comment type="catalytic activity">
    <reaction evidence="1 6">
        <text>alpha-D-ribose 1,5-bisphosphate + ATP = 5-phospho-alpha-D-ribose 1-diphosphate + ADP</text>
        <dbReference type="Rhea" id="RHEA:20109"/>
        <dbReference type="ChEBI" id="CHEBI:30616"/>
        <dbReference type="ChEBI" id="CHEBI:58017"/>
        <dbReference type="ChEBI" id="CHEBI:68688"/>
        <dbReference type="ChEBI" id="CHEBI:456216"/>
        <dbReference type="EC" id="2.7.4.23"/>
    </reaction>
</comment>
<evidence type="ECO:0000256" key="6">
    <source>
        <dbReference type="HAMAP-Rule" id="MF_00836"/>
    </source>
</evidence>
<gene>
    <name evidence="6" type="primary">phnN</name>
    <name evidence="9" type="ORF">AACH10_07575</name>
</gene>
<dbReference type="SMART" id="SM00072">
    <property type="entry name" value="GuKc"/>
    <property type="match status" value="1"/>
</dbReference>
<comment type="function">
    <text evidence="6">Catalyzes the phosphorylation of ribose 1,5-bisphosphate to 5-phospho-D-ribosyl alpha-1-diphosphate (PRPP).</text>
</comment>